<dbReference type="PANTHER" id="PTHR10566">
    <property type="entry name" value="CHAPERONE-ACTIVITY OF BC1 COMPLEX CABC1 -RELATED"/>
    <property type="match status" value="1"/>
</dbReference>
<dbReference type="InterPro" id="IPR000719">
    <property type="entry name" value="Prot_kinase_dom"/>
</dbReference>
<dbReference type="CDD" id="cd05121">
    <property type="entry name" value="ABC1_ADCK3-like"/>
    <property type="match status" value="1"/>
</dbReference>
<dbReference type="Pfam" id="PF03109">
    <property type="entry name" value="ABC1"/>
    <property type="match status" value="1"/>
</dbReference>
<proteinExistence type="inferred from homology"/>
<dbReference type="EMBL" id="HBEZ01024226">
    <property type="protein sequence ID" value="CAD8635699.1"/>
    <property type="molecule type" value="Transcribed_RNA"/>
</dbReference>
<evidence type="ECO:0000313" key="4">
    <source>
        <dbReference type="EMBL" id="CAD8635699.1"/>
    </source>
</evidence>
<evidence type="ECO:0000259" key="3">
    <source>
        <dbReference type="PROSITE" id="PS50011"/>
    </source>
</evidence>
<reference evidence="4" key="1">
    <citation type="submission" date="2021-01" db="EMBL/GenBank/DDBJ databases">
        <authorList>
            <person name="Corre E."/>
            <person name="Pelletier E."/>
            <person name="Niang G."/>
            <person name="Scheremetjew M."/>
            <person name="Finn R."/>
            <person name="Kale V."/>
            <person name="Holt S."/>
            <person name="Cochrane G."/>
            <person name="Meng A."/>
            <person name="Brown T."/>
            <person name="Cohen L."/>
        </authorList>
    </citation>
    <scope>NUCLEOTIDE SEQUENCE</scope>
    <source>
        <strain evidence="4">CCAP979/52</strain>
    </source>
</reference>
<dbReference type="GO" id="GO:0005524">
    <property type="term" value="F:ATP binding"/>
    <property type="evidence" value="ECO:0007669"/>
    <property type="project" value="InterPro"/>
</dbReference>
<dbReference type="AlphaFoldDB" id="A0A7S0QKM5"/>
<gene>
    <name evidence="4" type="ORF">CCUR1050_LOCUS13380</name>
</gene>
<dbReference type="InterPro" id="IPR050154">
    <property type="entry name" value="UbiB_kinase"/>
</dbReference>
<name>A0A7S0QKM5_9CRYP</name>
<keyword evidence="2" id="KW-0732">Signal</keyword>
<dbReference type="InterPro" id="IPR011009">
    <property type="entry name" value="Kinase-like_dom_sf"/>
</dbReference>
<comment type="similarity">
    <text evidence="1">Belongs to the protein kinase superfamily. ADCK protein kinase family.</text>
</comment>
<dbReference type="GO" id="GO:0004672">
    <property type="term" value="F:protein kinase activity"/>
    <property type="evidence" value="ECO:0007669"/>
    <property type="project" value="InterPro"/>
</dbReference>
<dbReference type="SUPFAM" id="SSF56112">
    <property type="entry name" value="Protein kinase-like (PK-like)"/>
    <property type="match status" value="1"/>
</dbReference>
<organism evidence="4">
    <name type="scientific">Cryptomonas curvata</name>
    <dbReference type="NCBI Taxonomy" id="233186"/>
    <lineage>
        <taxon>Eukaryota</taxon>
        <taxon>Cryptophyceae</taxon>
        <taxon>Cryptomonadales</taxon>
        <taxon>Cryptomonadaceae</taxon>
        <taxon>Cryptomonas</taxon>
    </lineage>
</organism>
<feature type="chain" id="PRO_5031495117" description="Protein kinase domain-containing protein" evidence="2">
    <location>
        <begin position="21"/>
        <end position="624"/>
    </location>
</feature>
<dbReference type="PROSITE" id="PS50011">
    <property type="entry name" value="PROTEIN_KINASE_DOM"/>
    <property type="match status" value="1"/>
</dbReference>
<feature type="domain" description="Protein kinase" evidence="3">
    <location>
        <begin position="227"/>
        <end position="554"/>
    </location>
</feature>
<evidence type="ECO:0000256" key="1">
    <source>
        <dbReference type="ARBA" id="ARBA00009670"/>
    </source>
</evidence>
<feature type="signal peptide" evidence="2">
    <location>
        <begin position="1"/>
        <end position="20"/>
    </location>
</feature>
<dbReference type="PANTHER" id="PTHR10566:SF128">
    <property type="entry name" value="UBIB DOMAIN CONTAINING KINASE"/>
    <property type="match status" value="1"/>
</dbReference>
<accession>A0A7S0QKM5</accession>
<dbReference type="InterPro" id="IPR004147">
    <property type="entry name" value="ABC1_dom"/>
</dbReference>
<sequence>MLHIYSQIALVLLCSVNVYCFWSTPPMNPKFVNFQLQNIKPFGVSQPAMTKLSHRESQIPRSITSLPAIETTQTPDKRRGTITAVRYDEMEQMAQQTAKSAAIGLRYDPLEADRYWSSRTLQVWKRDMEISVPITTFLGKVLIDYQQGMEERNRQLRAREFMSIIAGLGPAFIKAGQALSSRPDLLPPEYLTELQKLQDRLPPFSNAVAFRIMEEQLGVPIDSVFERIEPEPVAAASIGQVYKGYLRTGEAVAIKIQRPECEEVIALDIYILRQLSGGLSKMIKLLRRDVDLRMIVEEFGRLIYEEIDYLQEARNADKFAELYSSCPDVYVPRIHWRFSGRRMLTMEWVDGVRLTSPALGMETKTALVKAMVQCSLRQMLEKGFFHADPHGGNLLARADGKLVYLDFGMMSEVEPFQRYGILEAVVHMVNRDFGSLCRLYVRLGFIPVGTDLAPIESALASALPDVLGASVEDFNFKSVITKLGDIMYKFPFSLPPYYTAIVRCLGVLEGLAIQVDGRFRIISNAYPYIASRVLSDPQLQTSLQYMVFASDGRVRWARFEDLLQSASTADDWDVGQAVDLFADFVLDSRNGAIREGLADDVTNAVDSVGLDLLHMATVPHLTSI</sequence>
<protein>
    <recommendedName>
        <fullName evidence="3">Protein kinase domain-containing protein</fullName>
    </recommendedName>
</protein>
<evidence type="ECO:0000256" key="2">
    <source>
        <dbReference type="SAM" id="SignalP"/>
    </source>
</evidence>